<reference evidence="1" key="1">
    <citation type="submission" date="2014-09" db="EMBL/GenBank/DDBJ databases">
        <authorList>
            <person name="Magalhaes I.L.F."/>
            <person name="Oliveira U."/>
            <person name="Santos F.R."/>
            <person name="Vidigal T.H.D.A."/>
            <person name="Brescovit A.D."/>
            <person name="Santos A.J."/>
        </authorList>
    </citation>
    <scope>NUCLEOTIDE SEQUENCE</scope>
    <source>
        <tissue evidence="1">Shoot tissue taken approximately 20 cm above the soil surface</tissue>
    </source>
</reference>
<dbReference type="EMBL" id="GBRH01160398">
    <property type="protein sequence ID" value="JAE37498.1"/>
    <property type="molecule type" value="Transcribed_RNA"/>
</dbReference>
<organism evidence="1">
    <name type="scientific">Arundo donax</name>
    <name type="common">Giant reed</name>
    <name type="synonym">Donax arundinaceus</name>
    <dbReference type="NCBI Taxonomy" id="35708"/>
    <lineage>
        <taxon>Eukaryota</taxon>
        <taxon>Viridiplantae</taxon>
        <taxon>Streptophyta</taxon>
        <taxon>Embryophyta</taxon>
        <taxon>Tracheophyta</taxon>
        <taxon>Spermatophyta</taxon>
        <taxon>Magnoliopsida</taxon>
        <taxon>Liliopsida</taxon>
        <taxon>Poales</taxon>
        <taxon>Poaceae</taxon>
        <taxon>PACMAD clade</taxon>
        <taxon>Arundinoideae</taxon>
        <taxon>Arundineae</taxon>
        <taxon>Arundo</taxon>
    </lineage>
</organism>
<protein>
    <submittedName>
        <fullName evidence="1">Uncharacterized protein</fullName>
    </submittedName>
</protein>
<name>A0A0A9HX80_ARUDO</name>
<sequence length="76" mass="9115">MDGRTKVIIYRRYYKYTSRIASQLHVCLINWLAWCCLRLLRKKQKVPKIHHMIFRHCVPPLPFLGTVCCMRRILGA</sequence>
<proteinExistence type="predicted"/>
<accession>A0A0A9HX80</accession>
<dbReference type="AlphaFoldDB" id="A0A0A9HX80"/>
<reference evidence="1" key="2">
    <citation type="journal article" date="2015" name="Data Brief">
        <title>Shoot transcriptome of the giant reed, Arundo donax.</title>
        <authorList>
            <person name="Barrero R.A."/>
            <person name="Guerrero F.D."/>
            <person name="Moolhuijzen P."/>
            <person name="Goolsby J.A."/>
            <person name="Tidwell J."/>
            <person name="Bellgard S.E."/>
            <person name="Bellgard M.I."/>
        </authorList>
    </citation>
    <scope>NUCLEOTIDE SEQUENCE</scope>
    <source>
        <tissue evidence="1">Shoot tissue taken approximately 20 cm above the soil surface</tissue>
    </source>
</reference>
<evidence type="ECO:0000313" key="1">
    <source>
        <dbReference type="EMBL" id="JAE37498.1"/>
    </source>
</evidence>